<dbReference type="eggNOG" id="COG2761">
    <property type="taxonomic scope" value="Bacteria"/>
</dbReference>
<dbReference type="KEGG" id="fin:KQS_06085"/>
<dbReference type="OrthoDB" id="9799122at2"/>
<sequence>MNKLKLDIWSDFLCPFCFIGKRNLDKALVQFEHKDDLQLTWHSFQLAPYLKYDPTIDAHQALANHKNMDYMQAKQLNEQVAQMAKQAGISFNLDQMKWANSYDAHRLLQYAKPTQLVHSLEDRLFEAVFINGENISDKDTLLNIATELGLPQDEVKQLLHSDAYGEAINEDMQLGGQYGLRGVPFFVAFNSISFNGALPPETFLEALHDIHSKWKASTLEQANYTGENCDIEGNC</sequence>
<dbReference type="InterPro" id="IPR036249">
    <property type="entry name" value="Thioredoxin-like_sf"/>
</dbReference>
<dbReference type="InterPro" id="IPR001853">
    <property type="entry name" value="DSBA-like_thioredoxin_dom"/>
</dbReference>
<dbReference type="EC" id="5.3.4.1" evidence="2"/>
<dbReference type="EMBL" id="HE774682">
    <property type="protein sequence ID" value="CCG53181.1"/>
    <property type="molecule type" value="Genomic_DNA"/>
</dbReference>
<reference evidence="2 3" key="1">
    <citation type="journal article" date="2012" name="J. Bacteriol.">
        <title>Complete Genome Sequence of Flavobacterium indicum GPSTA100-9T, Isolated from Warm Spring Water.</title>
        <authorList>
            <person name="Barbier P."/>
            <person name="Houel A."/>
            <person name="Loux V."/>
            <person name="Poulain J."/>
            <person name="Bernardet J.F."/>
            <person name="Touchon M."/>
            <person name="Duchaud E."/>
        </authorList>
    </citation>
    <scope>NUCLEOTIDE SEQUENCE [LARGE SCALE GENOMIC DNA]</scope>
    <source>
        <strain evidence="3">DSM 17447 / CIP 109464 / GPTSA100-9</strain>
    </source>
</reference>
<gene>
    <name evidence="2" type="ordered locus">KQS_06085</name>
</gene>
<dbReference type="RefSeq" id="WP_014388307.1">
    <property type="nucleotide sequence ID" value="NC_017025.1"/>
</dbReference>
<protein>
    <submittedName>
        <fullName evidence="2">Probable dithiol-disulfide isomerase</fullName>
        <ecNumber evidence="2">5.3.4.1</ecNumber>
    </submittedName>
</protein>
<dbReference type="CDD" id="cd03024">
    <property type="entry name" value="DsbA_FrnE"/>
    <property type="match status" value="1"/>
</dbReference>
<dbReference type="GO" id="GO:0016491">
    <property type="term" value="F:oxidoreductase activity"/>
    <property type="evidence" value="ECO:0007669"/>
    <property type="project" value="InterPro"/>
</dbReference>
<evidence type="ECO:0000313" key="2">
    <source>
        <dbReference type="EMBL" id="CCG53181.1"/>
    </source>
</evidence>
<dbReference type="SUPFAM" id="SSF52833">
    <property type="entry name" value="Thioredoxin-like"/>
    <property type="match status" value="1"/>
</dbReference>
<dbReference type="Proteomes" id="UP000007599">
    <property type="component" value="Chromosome I"/>
</dbReference>
<dbReference type="PANTHER" id="PTHR13887">
    <property type="entry name" value="GLUTATHIONE S-TRANSFERASE KAPPA"/>
    <property type="match status" value="1"/>
</dbReference>
<evidence type="ECO:0000259" key="1">
    <source>
        <dbReference type="Pfam" id="PF01323"/>
    </source>
</evidence>
<feature type="domain" description="DSBA-like thioredoxin" evidence="1">
    <location>
        <begin position="6"/>
        <end position="207"/>
    </location>
</feature>
<organism evidence="2 3">
    <name type="scientific">Flavobacterium indicum (strain DSM 17447 / CIP 109464 / GPTSA100-9)</name>
    <dbReference type="NCBI Taxonomy" id="1094466"/>
    <lineage>
        <taxon>Bacteria</taxon>
        <taxon>Pseudomonadati</taxon>
        <taxon>Bacteroidota</taxon>
        <taxon>Flavobacteriia</taxon>
        <taxon>Flavobacteriales</taxon>
        <taxon>Flavobacteriaceae</taxon>
        <taxon>Flavobacterium</taxon>
    </lineage>
</organism>
<dbReference type="GO" id="GO:0003756">
    <property type="term" value="F:protein disulfide isomerase activity"/>
    <property type="evidence" value="ECO:0007669"/>
    <property type="project" value="UniProtKB-EC"/>
</dbReference>
<reference evidence="3" key="2">
    <citation type="submission" date="2012-03" db="EMBL/GenBank/DDBJ databases">
        <title>Complete genome sequence of Flavobacterium indicum GPTSA100-9T, isolated from warm spring water.</title>
        <authorList>
            <person name="Barbier P."/>
            <person name="Houel A."/>
            <person name="Loux V."/>
            <person name="Poulain J."/>
            <person name="Bernardet J.-F."/>
            <person name="Touchon M."/>
            <person name="Duchaud E."/>
        </authorList>
    </citation>
    <scope>NUCLEOTIDE SEQUENCE [LARGE SCALE GENOMIC DNA]</scope>
    <source>
        <strain evidence="3">DSM 17447 / CIP 109464 / GPTSA100-9</strain>
    </source>
</reference>
<dbReference type="Gene3D" id="3.40.30.10">
    <property type="entry name" value="Glutaredoxin"/>
    <property type="match status" value="1"/>
</dbReference>
<dbReference type="PATRIC" id="fig|1094466.5.peg.1196"/>
<keyword evidence="3" id="KW-1185">Reference proteome</keyword>
<dbReference type="STRING" id="1094466.KQS_06085"/>
<dbReference type="Pfam" id="PF01323">
    <property type="entry name" value="DSBA"/>
    <property type="match status" value="1"/>
</dbReference>
<dbReference type="PANTHER" id="PTHR13887:SF41">
    <property type="entry name" value="THIOREDOXIN SUPERFAMILY PROTEIN"/>
    <property type="match status" value="1"/>
</dbReference>
<dbReference type="AlphaFoldDB" id="H8XPA7"/>
<keyword evidence="2" id="KW-0413">Isomerase</keyword>
<dbReference type="HOGENOM" id="CLU_069253_0_2_10"/>
<accession>H8XPA7</accession>
<proteinExistence type="predicted"/>
<evidence type="ECO:0000313" key="3">
    <source>
        <dbReference type="Proteomes" id="UP000007599"/>
    </source>
</evidence>
<name>H8XPA7_FLAIG</name>